<feature type="domain" description="GGDEF" evidence="1">
    <location>
        <begin position="103"/>
        <end position="231"/>
    </location>
</feature>
<dbReference type="Gene3D" id="3.90.1640.10">
    <property type="entry name" value="inorganic pyrophosphatase (n-terminal core)"/>
    <property type="match status" value="1"/>
</dbReference>
<dbReference type="InterPro" id="IPR038763">
    <property type="entry name" value="DHH_sf"/>
</dbReference>
<dbReference type="Gene3D" id="3.10.310.30">
    <property type="match status" value="1"/>
</dbReference>
<dbReference type="Pfam" id="PF01368">
    <property type="entry name" value="DHH"/>
    <property type="match status" value="1"/>
</dbReference>
<dbReference type="RefSeq" id="WP_226385217.1">
    <property type="nucleotide sequence ID" value="NZ_JADCKA010000006.1"/>
</dbReference>
<proteinExistence type="predicted"/>
<dbReference type="InterPro" id="IPR051319">
    <property type="entry name" value="Oligoribo/pAp-PDE_c-di-AMP_PDE"/>
</dbReference>
<sequence length="575" mass="64240">MKEFERYIPVPACTVDEEGKISEVNCHIGKVFVYDGIEGADVFTLTGVKYETFQEAAEKGEKIKLSRNDRVFDMAPVMTEDGLYIYFMDVTGFTELEETYEREKICMAVVNIDNYDEINLGTAAEKQMSMATTIDGIIRQWAAAMTASVIKQNSACYNIVMSMEMCRQQMDERFPILDRIREIESSVEFPITLSIGVGINGATPEENFELAQQALDLAKGRGGDQAVVRDGEEIYYFGGKAQTVEKANKGKSRVIGYALKRLIESSSRVFIMGHKNPDMDAFGSAMGISRMAMPLNRETYIVLENYGEALDLLYREAKASENYNLIGRKKAIELINDKALVIVVDTHKPSIVECPELLESKAKTVVIDHHRKSEEALENPTLIYMEPYASSTAELVTEILQYTIERKELTKLEAEGLLAGIFVDTNNFSVKAGVRTFEAAAWLRRAGADLYNVKRLFQVEKKICMSKAYGIYNAEFTEDGAAFSKCITEDQDTQMICSQIADELITIRGIRMSFVVGKDHNGRTVVSARSVGEVNVQVIMEAFGGGGHLNAAGTQTDEPPQEVIEKIKEMVREEQ</sequence>
<keyword evidence="3" id="KW-1185">Reference proteome</keyword>
<dbReference type="PANTHER" id="PTHR47618:SF2">
    <property type="entry name" value="CYCLIC-DI-AMP PHOSPHODIESTERASE GDPP"/>
    <property type="match status" value="1"/>
</dbReference>
<reference evidence="2 3" key="1">
    <citation type="submission" date="2020-10" db="EMBL/GenBank/DDBJ databases">
        <title>ChiBAC.</title>
        <authorList>
            <person name="Zenner C."/>
            <person name="Hitch T.C.A."/>
            <person name="Clavel T."/>
        </authorList>
    </citation>
    <scope>NUCLEOTIDE SEQUENCE [LARGE SCALE GENOMIC DNA]</scope>
    <source>
        <strain evidence="2 3">DSM 108706</strain>
    </source>
</reference>
<dbReference type="PANTHER" id="PTHR47618">
    <property type="entry name" value="BIFUNCTIONAL OLIGORIBONUCLEASE AND PAP PHOSPHATASE NRNA"/>
    <property type="match status" value="1"/>
</dbReference>
<dbReference type="InterPro" id="IPR001667">
    <property type="entry name" value="DDH_dom"/>
</dbReference>
<dbReference type="SUPFAM" id="SSF64182">
    <property type="entry name" value="DHH phosphoesterases"/>
    <property type="match status" value="1"/>
</dbReference>
<dbReference type="InterPro" id="IPR003156">
    <property type="entry name" value="DHHA1_dom"/>
</dbReference>
<dbReference type="Proteomes" id="UP001516588">
    <property type="component" value="Unassembled WGS sequence"/>
</dbReference>
<organism evidence="2 3">
    <name type="scientific">Gallibacter intestinalis</name>
    <dbReference type="NCBI Taxonomy" id="2779356"/>
    <lineage>
        <taxon>Bacteria</taxon>
        <taxon>Bacillati</taxon>
        <taxon>Bacillota</taxon>
        <taxon>Clostridia</taxon>
        <taxon>Eubacteriales</taxon>
        <taxon>Eubacteriaceae</taxon>
        <taxon>Gallibacter</taxon>
    </lineage>
</organism>
<dbReference type="PROSITE" id="PS50887">
    <property type="entry name" value="GGDEF"/>
    <property type="match status" value="1"/>
</dbReference>
<dbReference type="Pfam" id="PF24898">
    <property type="entry name" value="GGDEF_GdpP"/>
    <property type="match status" value="1"/>
</dbReference>
<gene>
    <name evidence="2" type="ORF">INF20_04640</name>
</gene>
<evidence type="ECO:0000313" key="3">
    <source>
        <dbReference type="Proteomes" id="UP001516588"/>
    </source>
</evidence>
<dbReference type="Pfam" id="PF02272">
    <property type="entry name" value="DHHA1"/>
    <property type="match status" value="1"/>
</dbReference>
<protein>
    <submittedName>
        <fullName evidence="2">DHH family phosphoesterase</fullName>
    </submittedName>
</protein>
<accession>A0ABR9QXG7</accession>
<comment type="caution">
    <text evidence="2">The sequence shown here is derived from an EMBL/GenBank/DDBJ whole genome shotgun (WGS) entry which is preliminary data.</text>
</comment>
<name>A0ABR9QXG7_9FIRM</name>
<evidence type="ECO:0000313" key="2">
    <source>
        <dbReference type="EMBL" id="MBE5035569.1"/>
    </source>
</evidence>
<evidence type="ECO:0000259" key="1">
    <source>
        <dbReference type="PROSITE" id="PS50887"/>
    </source>
</evidence>
<dbReference type="EMBL" id="JADCKA010000006">
    <property type="protein sequence ID" value="MBE5035569.1"/>
    <property type="molecule type" value="Genomic_DNA"/>
</dbReference>
<dbReference type="InterPro" id="IPR000160">
    <property type="entry name" value="GGDEF_dom"/>
</dbReference>